<comment type="caution">
    <text evidence="3">The sequence shown here is derived from an EMBL/GenBank/DDBJ whole genome shotgun (WGS) entry which is preliminary data.</text>
</comment>
<keyword evidence="4" id="KW-1185">Reference proteome</keyword>
<evidence type="ECO:0000256" key="2">
    <source>
        <dbReference type="SAM" id="MobiDB-lite"/>
    </source>
</evidence>
<reference evidence="3" key="1">
    <citation type="submission" date="2023-07" db="EMBL/GenBank/DDBJ databases">
        <title>Black Yeasts Isolated from many extreme environments.</title>
        <authorList>
            <person name="Coleine C."/>
            <person name="Stajich J.E."/>
            <person name="Selbmann L."/>
        </authorList>
    </citation>
    <scope>NUCLEOTIDE SEQUENCE</scope>
    <source>
        <strain evidence="3">CCFEE 5485</strain>
    </source>
</reference>
<protein>
    <submittedName>
        <fullName evidence="3">Uncharacterized protein</fullName>
    </submittedName>
</protein>
<feature type="coiled-coil region" evidence="1">
    <location>
        <begin position="238"/>
        <end position="312"/>
    </location>
</feature>
<sequence>MGAGPSTLQGHEKVLATDIVGDEFPSGASFFLTNGASDFKHCLAVELNGNSKCKALKDSPDRKWIAEYAGNDRSKIAFKNVGTGKYLCIANAAWSSQTMAYGGPVYLYIYKTAKDNTFWLSTPQSPDCFLCAWDNVPDIGKDVCNFTTRHGKGYGKGVEFYNENNAALSWQLEWTPEYQKLKEATPEGQAASEKRKAVALQEPKAEQGVCCDKCGDKCQVYQEAFAELEQFKGQYGDCKTAMAELHDRETQLEQAQQDAQYKDVAQKSQFKELLEREAELEKKQNEQKEREKDLARKEVAIKQQEIEMQKRDQDLDARKNAVLKDEARARPAQADKAAIKKRQDEQAAHAKEVQKKSEQVQQARQKEQAELAKVKAENAKLQDSVSKLKKKDAQSSGDSQGSANPAADMEKARLQADLQHALDMLAEMQQKVDQKPAPAVSSASYGFSIPPPVARMPPSTLGRPLTRMPEFTTSPPAQQMPEFVMKHQIEQPKNTLPQMLATGLGRSVAKRETAQAS</sequence>
<feature type="compositionally biased region" description="Polar residues" evidence="2">
    <location>
        <begin position="394"/>
        <end position="403"/>
    </location>
</feature>
<dbReference type="EMBL" id="JAUTXT010000011">
    <property type="protein sequence ID" value="KAK3676111.1"/>
    <property type="molecule type" value="Genomic_DNA"/>
</dbReference>
<evidence type="ECO:0000313" key="4">
    <source>
        <dbReference type="Proteomes" id="UP001274830"/>
    </source>
</evidence>
<name>A0AAE0WQR9_9PEZI</name>
<dbReference type="Proteomes" id="UP001274830">
    <property type="component" value="Unassembled WGS sequence"/>
</dbReference>
<accession>A0AAE0WQR9</accession>
<gene>
    <name evidence="3" type="ORF">LTR78_003861</name>
</gene>
<dbReference type="AlphaFoldDB" id="A0AAE0WQR9"/>
<organism evidence="3 4">
    <name type="scientific">Recurvomyces mirabilis</name>
    <dbReference type="NCBI Taxonomy" id="574656"/>
    <lineage>
        <taxon>Eukaryota</taxon>
        <taxon>Fungi</taxon>
        <taxon>Dikarya</taxon>
        <taxon>Ascomycota</taxon>
        <taxon>Pezizomycotina</taxon>
        <taxon>Dothideomycetes</taxon>
        <taxon>Dothideomycetidae</taxon>
        <taxon>Mycosphaerellales</taxon>
        <taxon>Teratosphaeriaceae</taxon>
        <taxon>Recurvomyces</taxon>
    </lineage>
</organism>
<keyword evidence="1" id="KW-0175">Coiled coil</keyword>
<evidence type="ECO:0000256" key="1">
    <source>
        <dbReference type="SAM" id="Coils"/>
    </source>
</evidence>
<feature type="region of interest" description="Disordered" evidence="2">
    <location>
        <begin position="321"/>
        <end position="413"/>
    </location>
</feature>
<evidence type="ECO:0000313" key="3">
    <source>
        <dbReference type="EMBL" id="KAK3676111.1"/>
    </source>
</evidence>
<feature type="region of interest" description="Disordered" evidence="2">
    <location>
        <begin position="429"/>
        <end position="477"/>
    </location>
</feature>
<proteinExistence type="predicted"/>
<feature type="compositionally biased region" description="Basic and acidic residues" evidence="2">
    <location>
        <begin position="337"/>
        <end position="380"/>
    </location>
</feature>